<dbReference type="Proteomes" id="UP000790709">
    <property type="component" value="Unassembled WGS sequence"/>
</dbReference>
<evidence type="ECO:0000313" key="2">
    <source>
        <dbReference type="Proteomes" id="UP000790709"/>
    </source>
</evidence>
<keyword evidence="2" id="KW-1185">Reference proteome</keyword>
<gene>
    <name evidence="1" type="ORF">BV22DRAFT_1132191</name>
</gene>
<dbReference type="EMBL" id="MU266521">
    <property type="protein sequence ID" value="KAH7921562.1"/>
    <property type="molecule type" value="Genomic_DNA"/>
</dbReference>
<evidence type="ECO:0000313" key="1">
    <source>
        <dbReference type="EMBL" id="KAH7921562.1"/>
    </source>
</evidence>
<protein>
    <submittedName>
        <fullName evidence="1">Uncharacterized protein</fullName>
    </submittedName>
</protein>
<comment type="caution">
    <text evidence="1">The sequence shown here is derived from an EMBL/GenBank/DDBJ whole genome shotgun (WGS) entry which is preliminary data.</text>
</comment>
<proteinExistence type="predicted"/>
<organism evidence="1 2">
    <name type="scientific">Leucogyrophana mollusca</name>
    <dbReference type="NCBI Taxonomy" id="85980"/>
    <lineage>
        <taxon>Eukaryota</taxon>
        <taxon>Fungi</taxon>
        <taxon>Dikarya</taxon>
        <taxon>Basidiomycota</taxon>
        <taxon>Agaricomycotina</taxon>
        <taxon>Agaricomycetes</taxon>
        <taxon>Agaricomycetidae</taxon>
        <taxon>Boletales</taxon>
        <taxon>Boletales incertae sedis</taxon>
        <taxon>Leucogyrophana</taxon>
    </lineage>
</organism>
<reference evidence="1" key="1">
    <citation type="journal article" date="2021" name="New Phytol.">
        <title>Evolutionary innovations through gain and loss of genes in the ectomycorrhizal Boletales.</title>
        <authorList>
            <person name="Wu G."/>
            <person name="Miyauchi S."/>
            <person name="Morin E."/>
            <person name="Kuo A."/>
            <person name="Drula E."/>
            <person name="Varga T."/>
            <person name="Kohler A."/>
            <person name="Feng B."/>
            <person name="Cao Y."/>
            <person name="Lipzen A."/>
            <person name="Daum C."/>
            <person name="Hundley H."/>
            <person name="Pangilinan J."/>
            <person name="Johnson J."/>
            <person name="Barry K."/>
            <person name="LaButti K."/>
            <person name="Ng V."/>
            <person name="Ahrendt S."/>
            <person name="Min B."/>
            <person name="Choi I.G."/>
            <person name="Park H."/>
            <person name="Plett J.M."/>
            <person name="Magnuson J."/>
            <person name="Spatafora J.W."/>
            <person name="Nagy L.G."/>
            <person name="Henrissat B."/>
            <person name="Grigoriev I.V."/>
            <person name="Yang Z.L."/>
            <person name="Xu J."/>
            <person name="Martin F.M."/>
        </authorList>
    </citation>
    <scope>NUCLEOTIDE SEQUENCE</scope>
    <source>
        <strain evidence="1">KUC20120723A-06</strain>
    </source>
</reference>
<sequence>MEPRPPLITPSPSLPPQDRVQKRSRLTATPTPSSSSRPHTPSSDVHSARRESTLRVLNVWAQLAERYNKRLDEDDIIDLYTGAIINDRGVLRAAGRDRAFGTAVHAEEAQEGEEDSEQDQEREEGPDYDELDSLARQLRNVPPLSATTDAEDLTEFLEAEKRRREVGGEEAEGEDELSIEELAELRKALGKKPGVEPSDELSSEERNGEGLATPAAQLPIEEDEESEDELGIWEYDEACAVYRVTPDGEVAQDVFGGGVPEDPPDTEEEVKEVERQVAEEVIELTDSESDEEFAALLQRPERTRSRPPPVLEPAPSTPAPKKTSARSNSKTPVRPESSSPTPARKAVHRQVSSRKAQRIQLYTPPRSSSLIDQPVDATENSMEGRSEPWPPEDLSTSPSLKASTPSWKSVAPPVPTPAKPSTTKLKPKSDRKPKLIPEVVITQGAKRTKKREVVVTSDHEEAEVSISGDRGGEGEARIPSKTKGKGKALYEEEASSTSRPLGPGPRGTKRKRAASSSIQDNEGVGSADIKETQPEQKRLARGGLARDASPRPSSPPDQSHLNTDALCAPMPYYSPYSHQAYETPAREPFSHYRRHLPQASQPLTPLPPGPTYPTPAHPHPHASHIDPMQAQQAQFLLAQAMQQLSYIMSAALPAYSSPPTRTPSRAPTGAPHGPPHGTPNGAPSRPFHIASPTPSGQWVYQALPAQQAWGPGKVDASYSTHALHHHSPPASPSSLTTRPPPSPEQSPVTNINAQATSSSLARGRSKSRGRRVSFKLDNADSGLGHGDKRSDQKGKEKTKDKSEPDIHAGEENRGQAQRGCTPGPPSRDRSPPANLYVIRGRSRSVGKRREGSGTGERDTREGES</sequence>
<accession>A0ACB8B7D7</accession>
<name>A0ACB8B7D7_9AGAM</name>